<dbReference type="Pfam" id="PF00400">
    <property type="entry name" value="WD40"/>
    <property type="match status" value="1"/>
</dbReference>
<dbReference type="Proteomes" id="UP000682308">
    <property type="component" value="Unassembled WGS sequence"/>
</dbReference>
<dbReference type="PANTHER" id="PTHR44019">
    <property type="entry name" value="WD REPEAT-CONTAINING PROTEIN 55"/>
    <property type="match status" value="1"/>
</dbReference>
<dbReference type="InterPro" id="IPR015943">
    <property type="entry name" value="WD40/YVTN_repeat-like_dom_sf"/>
</dbReference>
<comment type="caution">
    <text evidence="3">The sequence shown here is derived from an EMBL/GenBank/DDBJ whole genome shotgun (WGS) entry which is preliminary data.</text>
</comment>
<evidence type="ECO:0000256" key="1">
    <source>
        <dbReference type="ARBA" id="ARBA00022574"/>
    </source>
</evidence>
<evidence type="ECO:0000313" key="4">
    <source>
        <dbReference type="Proteomes" id="UP000682308"/>
    </source>
</evidence>
<organism evidence="3 4">
    <name type="scientific">Streptomyces tuirus</name>
    <dbReference type="NCBI Taxonomy" id="68278"/>
    <lineage>
        <taxon>Bacteria</taxon>
        <taxon>Bacillati</taxon>
        <taxon>Actinomycetota</taxon>
        <taxon>Actinomycetes</taxon>
        <taxon>Kitasatosporales</taxon>
        <taxon>Streptomycetaceae</taxon>
        <taxon>Streptomyces</taxon>
    </lineage>
</organism>
<dbReference type="PANTHER" id="PTHR44019:SF8">
    <property type="entry name" value="POC1 CENTRIOLAR PROTEIN HOMOLOG"/>
    <property type="match status" value="1"/>
</dbReference>
<dbReference type="SMART" id="SM00320">
    <property type="entry name" value="WD40"/>
    <property type="match status" value="3"/>
</dbReference>
<dbReference type="Gene3D" id="2.130.10.10">
    <property type="entry name" value="YVTN repeat-like/Quinoprotein amine dehydrogenase"/>
    <property type="match status" value="2"/>
</dbReference>
<keyword evidence="4" id="KW-1185">Reference proteome</keyword>
<keyword evidence="2" id="KW-0677">Repeat</keyword>
<proteinExistence type="predicted"/>
<dbReference type="EMBL" id="JAGTPG010000002">
    <property type="protein sequence ID" value="MBR8642695.1"/>
    <property type="molecule type" value="Genomic_DNA"/>
</dbReference>
<dbReference type="SUPFAM" id="SSF50978">
    <property type="entry name" value="WD40 repeat-like"/>
    <property type="match status" value="1"/>
</dbReference>
<protein>
    <submittedName>
        <fullName evidence="3">WD40 repeat domain-containing protein</fullName>
    </submittedName>
</protein>
<dbReference type="InterPro" id="IPR036322">
    <property type="entry name" value="WD40_repeat_dom_sf"/>
</dbReference>
<dbReference type="AlphaFoldDB" id="A0A941FE88"/>
<accession>A0A941FE88</accession>
<sequence>MEVASVLVPLFHTGSVEGLQKLANECRFYTRTTVDSDGTSLYRLFHQGLADYLCGVAEPGSAEGRCSDATAIIDRLLTSGLVGHDALTGARSWATAAPYLLRHVLSHAAAADGEFVKALLDDTDFLIHADPDQVLPYVLGGTTSGMTAVYADAFAERRPTTPEARRFLLDITVAQGRDAAVLRSLRSTVSSDSWQPYRVARLPPRGTVRALTTTVQDGDLVTLIADIDNCVALWQVNGTRRGPWPLERRSDTVRALASTRMDGRWVVVSGGLAGRLDVWDLESVAGAARVVPIVSPVRALACGPVRDRHVVVAGGADGSVHINWLDSGAPIAWVSEAHTGPVTAVACTTVAGEPVAVSAGRDGLIKYWHLGSGLPFAPPLDNGAPVGALACAPSGSHPVVTGGLDGTVRFWSITERGSVLGEAHAQAVRAVACTELGGVP</sequence>
<evidence type="ECO:0000313" key="3">
    <source>
        <dbReference type="EMBL" id="MBR8642695.1"/>
    </source>
</evidence>
<evidence type="ECO:0000256" key="2">
    <source>
        <dbReference type="ARBA" id="ARBA00022737"/>
    </source>
</evidence>
<gene>
    <name evidence="3" type="ORF">KEF29_33710</name>
</gene>
<reference evidence="3 4" key="1">
    <citation type="submission" date="2021-04" db="EMBL/GenBank/DDBJ databases">
        <title>Characterization of the biosynthetic gene cluster of new lipopeptides with antitumor activity in the genome of the marine Streptomyces PHM034.</title>
        <authorList>
            <person name="Ceniceros A."/>
            <person name="Canedo L."/>
            <person name="Mendez C."/>
            <person name="Olano C."/>
            <person name="Schleissner C."/>
            <person name="Cuevas C."/>
            <person name="De La Calle F."/>
            <person name="Salas J.A."/>
        </authorList>
    </citation>
    <scope>NUCLEOTIDE SEQUENCE [LARGE SCALE GENOMIC DNA]</scope>
    <source>
        <strain evidence="3 4">PHM034</strain>
    </source>
</reference>
<keyword evidence="1" id="KW-0853">WD repeat</keyword>
<dbReference type="InterPro" id="IPR050505">
    <property type="entry name" value="WDR55/POC1"/>
</dbReference>
<name>A0A941FE88_9ACTN</name>
<dbReference type="InterPro" id="IPR001680">
    <property type="entry name" value="WD40_rpt"/>
</dbReference>